<evidence type="ECO:0000313" key="3">
    <source>
        <dbReference type="Proteomes" id="UP001295462"/>
    </source>
</evidence>
<organism evidence="2 3">
    <name type="scientific">Vibrio jasicida</name>
    <dbReference type="NCBI Taxonomy" id="766224"/>
    <lineage>
        <taxon>Bacteria</taxon>
        <taxon>Pseudomonadati</taxon>
        <taxon>Pseudomonadota</taxon>
        <taxon>Gammaproteobacteria</taxon>
        <taxon>Vibrionales</taxon>
        <taxon>Vibrionaceae</taxon>
        <taxon>Vibrio</taxon>
    </lineage>
</organism>
<dbReference type="EMBL" id="CAKMUD010000139">
    <property type="protein sequence ID" value="CAH1603830.1"/>
    <property type="molecule type" value="Genomic_DNA"/>
</dbReference>
<dbReference type="InterPro" id="IPR000182">
    <property type="entry name" value="GNAT_dom"/>
</dbReference>
<dbReference type="PANTHER" id="PTHR43415:SF3">
    <property type="entry name" value="GNAT-FAMILY ACETYLTRANSFERASE"/>
    <property type="match status" value="1"/>
</dbReference>
<name>A0AAU9R185_9VIBR</name>
<dbReference type="GO" id="GO:0016747">
    <property type="term" value="F:acyltransferase activity, transferring groups other than amino-acyl groups"/>
    <property type="evidence" value="ECO:0007669"/>
    <property type="project" value="InterPro"/>
</dbReference>
<protein>
    <submittedName>
        <fullName evidence="2">Protein N-acetyltransferase, RimJ/RimL family</fullName>
    </submittedName>
</protein>
<dbReference type="Pfam" id="PF00583">
    <property type="entry name" value="Acetyltransf_1"/>
    <property type="match status" value="1"/>
</dbReference>
<comment type="caution">
    <text evidence="2">The sequence shown here is derived from an EMBL/GenBank/DDBJ whole genome shotgun (WGS) entry which is preliminary data.</text>
</comment>
<proteinExistence type="predicted"/>
<dbReference type="SUPFAM" id="SSF55729">
    <property type="entry name" value="Acyl-CoA N-acyltransferases (Nat)"/>
    <property type="match status" value="1"/>
</dbReference>
<dbReference type="PANTHER" id="PTHR43415">
    <property type="entry name" value="SPERMIDINE N(1)-ACETYLTRANSFERASE"/>
    <property type="match status" value="1"/>
</dbReference>
<reference evidence="2" key="1">
    <citation type="submission" date="2022-01" db="EMBL/GenBank/DDBJ databases">
        <authorList>
            <person name="Lagorce A."/>
        </authorList>
    </citation>
    <scope>NUCLEOTIDE SEQUENCE</scope>
    <source>
        <strain evidence="2">Th15_F1_A12</strain>
    </source>
</reference>
<gene>
    <name evidence="2" type="ORF">THF1A12_800006</name>
</gene>
<dbReference type="AlphaFoldDB" id="A0AAU9R185"/>
<evidence type="ECO:0000313" key="2">
    <source>
        <dbReference type="EMBL" id="CAH1603830.1"/>
    </source>
</evidence>
<dbReference type="InterPro" id="IPR016181">
    <property type="entry name" value="Acyl_CoA_acyltransferase"/>
</dbReference>
<evidence type="ECO:0000259" key="1">
    <source>
        <dbReference type="PROSITE" id="PS51186"/>
    </source>
</evidence>
<feature type="domain" description="N-acetyltransferase" evidence="1">
    <location>
        <begin position="1"/>
        <end position="166"/>
    </location>
</feature>
<dbReference type="Proteomes" id="UP001295462">
    <property type="component" value="Unassembled WGS sequence"/>
</dbReference>
<sequence length="167" mass="19477">MQIREVRASDAQSVLDLMYQLDRESKFMMLEEGERTTTLEQQVQILESFYESNSKVMFVILSEQEVCGFVAGIGYTANRNRHSMYCVMGIRQSASGCGYGKQLLNNLETWALEHEFTRLELTVMCHNDRAYHLYLKHGFEVEGTKRNSLKVDGRYIDEFYMSKLLRT</sequence>
<dbReference type="PROSITE" id="PS51186">
    <property type="entry name" value="GNAT"/>
    <property type="match status" value="1"/>
</dbReference>
<dbReference type="Gene3D" id="3.40.630.30">
    <property type="match status" value="1"/>
</dbReference>
<dbReference type="CDD" id="cd04301">
    <property type="entry name" value="NAT_SF"/>
    <property type="match status" value="1"/>
</dbReference>
<accession>A0AAU9R185</accession>
<dbReference type="RefSeq" id="WP_409590396.1">
    <property type="nucleotide sequence ID" value="NZ_CAKMTZ010000138.1"/>
</dbReference>